<proteinExistence type="predicted"/>
<dbReference type="Proteomes" id="UP000246740">
    <property type="component" value="Unassembled WGS sequence"/>
</dbReference>
<name>A0A317XK37_9BASI</name>
<feature type="region of interest" description="Disordered" evidence="1">
    <location>
        <begin position="102"/>
        <end position="136"/>
    </location>
</feature>
<protein>
    <submittedName>
        <fullName evidence="2">Uncharacterized protein</fullName>
    </submittedName>
</protein>
<keyword evidence="3" id="KW-1185">Reference proteome</keyword>
<dbReference type="InParanoid" id="A0A317XK37"/>
<dbReference type="EMBL" id="KZ819197">
    <property type="protein sequence ID" value="PWY98655.1"/>
    <property type="molecule type" value="Genomic_DNA"/>
</dbReference>
<feature type="region of interest" description="Disordered" evidence="1">
    <location>
        <begin position="37"/>
        <end position="78"/>
    </location>
</feature>
<dbReference type="AlphaFoldDB" id="A0A317XK37"/>
<reference evidence="2 3" key="1">
    <citation type="journal article" date="2018" name="Mol. Biol. Evol.">
        <title>Broad Genomic Sampling Reveals a Smut Pathogenic Ancestry of the Fungal Clade Ustilaginomycotina.</title>
        <authorList>
            <person name="Kijpornyongpan T."/>
            <person name="Mondo S.J."/>
            <person name="Barry K."/>
            <person name="Sandor L."/>
            <person name="Lee J."/>
            <person name="Lipzen A."/>
            <person name="Pangilinan J."/>
            <person name="LaButti K."/>
            <person name="Hainaut M."/>
            <person name="Henrissat B."/>
            <person name="Grigoriev I.V."/>
            <person name="Spatafora J.W."/>
            <person name="Aime M.C."/>
        </authorList>
    </citation>
    <scope>NUCLEOTIDE SEQUENCE [LARGE SCALE GENOMIC DNA]</scope>
    <source>
        <strain evidence="2 3">MCA 3645</strain>
    </source>
</reference>
<evidence type="ECO:0000313" key="3">
    <source>
        <dbReference type="Proteomes" id="UP000246740"/>
    </source>
</evidence>
<gene>
    <name evidence="2" type="ORF">BCV70DRAFT_201456</name>
</gene>
<organism evidence="2 3">
    <name type="scientific">Testicularia cyperi</name>
    <dbReference type="NCBI Taxonomy" id="1882483"/>
    <lineage>
        <taxon>Eukaryota</taxon>
        <taxon>Fungi</taxon>
        <taxon>Dikarya</taxon>
        <taxon>Basidiomycota</taxon>
        <taxon>Ustilaginomycotina</taxon>
        <taxon>Ustilaginomycetes</taxon>
        <taxon>Ustilaginales</taxon>
        <taxon>Anthracoideaceae</taxon>
        <taxon>Testicularia</taxon>
    </lineage>
</organism>
<feature type="compositionally biased region" description="Basic and acidic residues" evidence="1">
    <location>
        <begin position="62"/>
        <end position="73"/>
    </location>
</feature>
<evidence type="ECO:0000313" key="2">
    <source>
        <dbReference type="EMBL" id="PWY98655.1"/>
    </source>
</evidence>
<evidence type="ECO:0000256" key="1">
    <source>
        <dbReference type="SAM" id="MobiDB-lite"/>
    </source>
</evidence>
<accession>A0A317XK37</accession>
<feature type="compositionally biased region" description="Basic and acidic residues" evidence="1">
    <location>
        <begin position="115"/>
        <end position="136"/>
    </location>
</feature>
<sequence length="136" mass="15447">MKRSICWVHLFPGARQSFAVSYLRHSRAYRVKGRNMPGATLRDRDQHHKYSAVQTDNSVDGQDGRCDRARPRDPNSASLGCARSCVSCGLYALHRYTLHVKRAPTEAADGSARSRRSDILHKHTQMEREEHMAENA</sequence>